<feature type="compositionally biased region" description="Acidic residues" evidence="7">
    <location>
        <begin position="510"/>
        <end position="529"/>
    </location>
</feature>
<proteinExistence type="predicted"/>
<protein>
    <submittedName>
        <fullName evidence="8">UV-endonuclease UvdE-domain-containing protein</fullName>
    </submittedName>
</protein>
<dbReference type="Gene3D" id="3.20.20.150">
    <property type="entry name" value="Divalent-metal-dependent TIM barrel enzymes"/>
    <property type="match status" value="1"/>
</dbReference>
<keyword evidence="5" id="KW-0378">Hydrolase</keyword>
<evidence type="ECO:0000256" key="1">
    <source>
        <dbReference type="ARBA" id="ARBA00022722"/>
    </source>
</evidence>
<comment type="caution">
    <text evidence="8">The sequence shown here is derived from an EMBL/GenBank/DDBJ whole genome shotgun (WGS) entry which is preliminary data.</text>
</comment>
<evidence type="ECO:0000313" key="9">
    <source>
        <dbReference type="Proteomes" id="UP001150217"/>
    </source>
</evidence>
<gene>
    <name evidence="8" type="ORF">C8R41DRAFT_829078</name>
</gene>
<evidence type="ECO:0000256" key="2">
    <source>
        <dbReference type="ARBA" id="ARBA00022759"/>
    </source>
</evidence>
<dbReference type="Proteomes" id="UP001150217">
    <property type="component" value="Unassembled WGS sequence"/>
</dbReference>
<accession>A0ABQ8VHP3</accession>
<dbReference type="Pfam" id="PF03851">
    <property type="entry name" value="UvdE"/>
    <property type="match status" value="1"/>
</dbReference>
<dbReference type="EMBL" id="JANVFT010000032">
    <property type="protein sequence ID" value="KAJ4494456.1"/>
    <property type="molecule type" value="Genomic_DNA"/>
</dbReference>
<organism evidence="8 9">
    <name type="scientific">Lentinula lateritia</name>
    <dbReference type="NCBI Taxonomy" id="40482"/>
    <lineage>
        <taxon>Eukaryota</taxon>
        <taxon>Fungi</taxon>
        <taxon>Dikarya</taxon>
        <taxon>Basidiomycota</taxon>
        <taxon>Agaricomycotina</taxon>
        <taxon>Agaricomycetes</taxon>
        <taxon>Agaricomycetidae</taxon>
        <taxon>Agaricales</taxon>
        <taxon>Marasmiineae</taxon>
        <taxon>Omphalotaceae</taxon>
        <taxon>Lentinula</taxon>
    </lineage>
</organism>
<dbReference type="InterPro" id="IPR036237">
    <property type="entry name" value="Xyl_isomerase-like_sf"/>
</dbReference>
<evidence type="ECO:0000256" key="6">
    <source>
        <dbReference type="ARBA" id="ARBA00023204"/>
    </source>
</evidence>
<evidence type="ECO:0000256" key="5">
    <source>
        <dbReference type="ARBA" id="ARBA00022801"/>
    </source>
</evidence>
<dbReference type="PANTHER" id="PTHR31290">
    <property type="entry name" value="UV-DAMAGE ENDONUCLEASE"/>
    <property type="match status" value="1"/>
</dbReference>
<evidence type="ECO:0000313" key="8">
    <source>
        <dbReference type="EMBL" id="KAJ4494456.1"/>
    </source>
</evidence>
<evidence type="ECO:0000256" key="3">
    <source>
        <dbReference type="ARBA" id="ARBA00022763"/>
    </source>
</evidence>
<name>A0ABQ8VHP3_9AGAR</name>
<feature type="region of interest" description="Disordered" evidence="7">
    <location>
        <begin position="479"/>
        <end position="535"/>
    </location>
</feature>
<dbReference type="SUPFAM" id="SSF51658">
    <property type="entry name" value="Xylose isomerase-like"/>
    <property type="match status" value="1"/>
</dbReference>
<reference evidence="8" key="1">
    <citation type="submission" date="2022-08" db="EMBL/GenBank/DDBJ databases">
        <title>A Global Phylogenomic Analysis of the Shiitake Genus Lentinula.</title>
        <authorList>
            <consortium name="DOE Joint Genome Institute"/>
            <person name="Sierra-Patev S."/>
            <person name="Min B."/>
            <person name="Naranjo-Ortiz M."/>
            <person name="Looney B."/>
            <person name="Konkel Z."/>
            <person name="Slot J.C."/>
            <person name="Sakamoto Y."/>
            <person name="Steenwyk J.L."/>
            <person name="Rokas A."/>
            <person name="Carro J."/>
            <person name="Camarero S."/>
            <person name="Ferreira P."/>
            <person name="Molpeceres G."/>
            <person name="Ruiz-Duenas F.J."/>
            <person name="Serrano A."/>
            <person name="Henrissat B."/>
            <person name="Drula E."/>
            <person name="Hughes K.W."/>
            <person name="Mata J.L."/>
            <person name="Ishikawa N.K."/>
            <person name="Vargas-Isla R."/>
            <person name="Ushijima S."/>
            <person name="Smith C.A."/>
            <person name="Ahrendt S."/>
            <person name="Andreopoulos W."/>
            <person name="He G."/>
            <person name="Labutti K."/>
            <person name="Lipzen A."/>
            <person name="Ng V."/>
            <person name="Riley R."/>
            <person name="Sandor L."/>
            <person name="Barry K."/>
            <person name="Martinez A.T."/>
            <person name="Xiao Y."/>
            <person name="Gibbons J.G."/>
            <person name="Terashima K."/>
            <person name="Grigoriev I.V."/>
            <person name="Hibbett D.S."/>
        </authorList>
    </citation>
    <scope>NUCLEOTIDE SEQUENCE</scope>
    <source>
        <strain evidence="8">RHP3577 ss4</strain>
    </source>
</reference>
<keyword evidence="4" id="KW-0228">DNA excision</keyword>
<keyword evidence="6" id="KW-0234">DNA repair</keyword>
<keyword evidence="1" id="KW-0540">Nuclease</keyword>
<dbReference type="InterPro" id="IPR004601">
    <property type="entry name" value="UvdE"/>
</dbReference>
<keyword evidence="9" id="KW-1185">Reference proteome</keyword>
<dbReference type="PANTHER" id="PTHR31290:SF5">
    <property type="entry name" value="UV-DAMAGE ENDONUCLEASE"/>
    <property type="match status" value="1"/>
</dbReference>
<evidence type="ECO:0000256" key="7">
    <source>
        <dbReference type="SAM" id="MobiDB-lite"/>
    </source>
</evidence>
<sequence>MYFSWLSLSRRRLPSLYSKFPYLQRPWSSTLSMNSLQETPSAASSQRRSARLRTIVNNGTSVVTAAPVANDIRQKRKRVSDKVSVEIEDAGLSSELSAIEDEFIPKAPKKKRKKKAGKEASEVVKVDADEEPYDEVEVKKARRPRKPKPEPVYIIQDVERRETKFRGRLGYACLNTILRNKKPASDAVFCSRTCRIDSIKKNGMDWVKELGRKNVQDLITMIQWNEDNNIRFLRLSSEMFPFASHPIYGYSLDYCSSLLAEAGALAKKYGHRLTTHPGQFTQLGSPKPGVIESSIRELEYHCQMLDLMGVGKDGVTIVHGGGVYDDKPGTIERIKTTIRDVLPQHVRDRLVLENDELCYNADDLLPICEELDVPLVFDYHHDALKPSSIPPAAIIKRTNAIFARRGIRPKQHLSDPRPGAVTLMERRAHADRCERLPDELDLEGIGIDVDLMIEAKDKEQAVLQLYRIYGLEEVKYESLRPPNENQTKETKGRKSNKKAKKGEQAMIDGVEGEGEDLVNVDEDNVEDGVGDMVHA</sequence>
<keyword evidence="3" id="KW-0227">DNA damage</keyword>
<keyword evidence="2" id="KW-0255">Endonuclease</keyword>
<dbReference type="NCBIfam" id="TIGR00629">
    <property type="entry name" value="uvde"/>
    <property type="match status" value="1"/>
</dbReference>
<evidence type="ECO:0000256" key="4">
    <source>
        <dbReference type="ARBA" id="ARBA00022769"/>
    </source>
</evidence>